<dbReference type="EMBL" id="JAGFBR010000006">
    <property type="protein sequence ID" value="KAH0465782.1"/>
    <property type="molecule type" value="Genomic_DNA"/>
</dbReference>
<keyword evidence="2" id="KW-1185">Reference proteome</keyword>
<name>A0AAV7HD18_DENCH</name>
<evidence type="ECO:0000313" key="1">
    <source>
        <dbReference type="EMBL" id="KAH0465782.1"/>
    </source>
</evidence>
<gene>
    <name evidence="1" type="ORF">IEQ34_005885</name>
</gene>
<evidence type="ECO:0000313" key="2">
    <source>
        <dbReference type="Proteomes" id="UP000775213"/>
    </source>
</evidence>
<organism evidence="1 2">
    <name type="scientific">Dendrobium chrysotoxum</name>
    <name type="common">Orchid</name>
    <dbReference type="NCBI Taxonomy" id="161865"/>
    <lineage>
        <taxon>Eukaryota</taxon>
        <taxon>Viridiplantae</taxon>
        <taxon>Streptophyta</taxon>
        <taxon>Embryophyta</taxon>
        <taxon>Tracheophyta</taxon>
        <taxon>Spermatophyta</taxon>
        <taxon>Magnoliopsida</taxon>
        <taxon>Liliopsida</taxon>
        <taxon>Asparagales</taxon>
        <taxon>Orchidaceae</taxon>
        <taxon>Epidendroideae</taxon>
        <taxon>Malaxideae</taxon>
        <taxon>Dendrobiinae</taxon>
        <taxon>Dendrobium</taxon>
    </lineage>
</organism>
<dbReference type="Proteomes" id="UP000775213">
    <property type="component" value="Unassembled WGS sequence"/>
</dbReference>
<accession>A0AAV7HD18</accession>
<sequence length="103" mass="11796">MLKELNSREAASRFLLKTTSNKIPQIARRSRRRFRRIRVANSAHKARPIPLSPNILPKWKFSQIELQYADPKTPDIAGVSVIVSVIQIGIDPLRTHISYSAHR</sequence>
<protein>
    <submittedName>
        <fullName evidence="1">Uncharacterized protein</fullName>
    </submittedName>
</protein>
<comment type="caution">
    <text evidence="1">The sequence shown here is derived from an EMBL/GenBank/DDBJ whole genome shotgun (WGS) entry which is preliminary data.</text>
</comment>
<reference evidence="1 2" key="1">
    <citation type="journal article" date="2021" name="Hortic Res">
        <title>Chromosome-scale assembly of the Dendrobium chrysotoxum genome enhances the understanding of orchid evolution.</title>
        <authorList>
            <person name="Zhang Y."/>
            <person name="Zhang G.Q."/>
            <person name="Zhang D."/>
            <person name="Liu X.D."/>
            <person name="Xu X.Y."/>
            <person name="Sun W.H."/>
            <person name="Yu X."/>
            <person name="Zhu X."/>
            <person name="Wang Z.W."/>
            <person name="Zhao X."/>
            <person name="Zhong W.Y."/>
            <person name="Chen H."/>
            <person name="Yin W.L."/>
            <person name="Huang T."/>
            <person name="Niu S.C."/>
            <person name="Liu Z.J."/>
        </authorList>
    </citation>
    <scope>NUCLEOTIDE SEQUENCE [LARGE SCALE GENOMIC DNA]</scope>
    <source>
        <strain evidence="1">Lindl</strain>
    </source>
</reference>
<proteinExistence type="predicted"/>
<dbReference type="AlphaFoldDB" id="A0AAV7HD18"/>